<gene>
    <name evidence="4" type="ORF">HG543_22290</name>
</gene>
<dbReference type="RefSeq" id="WP_169346852.1">
    <property type="nucleotide sequence ID" value="NZ_JABBJJ010000103.1"/>
</dbReference>
<dbReference type="Gene3D" id="3.40.630.30">
    <property type="match status" value="1"/>
</dbReference>
<proteinExistence type="predicted"/>
<evidence type="ECO:0000259" key="3">
    <source>
        <dbReference type="PROSITE" id="PS51186"/>
    </source>
</evidence>
<dbReference type="PANTHER" id="PTHR31438:SF1">
    <property type="entry name" value="LYSINE N-ACYLTRANSFERASE C17G9.06C-RELATED"/>
    <property type="match status" value="1"/>
</dbReference>
<dbReference type="Pfam" id="PF13523">
    <property type="entry name" value="Acetyltransf_8"/>
    <property type="match status" value="1"/>
</dbReference>
<dbReference type="SUPFAM" id="SSF55729">
    <property type="entry name" value="Acyl-CoA N-acyltransferases (Nat)"/>
    <property type="match status" value="1"/>
</dbReference>
<dbReference type="GO" id="GO:0046677">
    <property type="term" value="P:response to antibiotic"/>
    <property type="evidence" value="ECO:0007669"/>
    <property type="project" value="UniProtKB-KW"/>
</dbReference>
<dbReference type="Proteomes" id="UP000518300">
    <property type="component" value="Unassembled WGS sequence"/>
</dbReference>
<dbReference type="PANTHER" id="PTHR31438">
    <property type="entry name" value="LYSINE N-ACYLTRANSFERASE C17G9.06C-RELATED"/>
    <property type="match status" value="1"/>
</dbReference>
<dbReference type="SMART" id="SM01006">
    <property type="entry name" value="AlcB"/>
    <property type="match status" value="1"/>
</dbReference>
<evidence type="ECO:0000313" key="5">
    <source>
        <dbReference type="Proteomes" id="UP000518300"/>
    </source>
</evidence>
<reference evidence="4 5" key="1">
    <citation type="submission" date="2020-04" db="EMBL/GenBank/DDBJ databases">
        <title>Draft genome of Pyxidicoccus fallax type strain.</title>
        <authorList>
            <person name="Whitworth D.E."/>
        </authorList>
    </citation>
    <scope>NUCLEOTIDE SEQUENCE [LARGE SCALE GENOMIC DNA]</scope>
    <source>
        <strain evidence="4 5">DSM 14698</strain>
    </source>
</reference>
<dbReference type="EMBL" id="JABBJJ010000103">
    <property type="protein sequence ID" value="NMO17572.1"/>
    <property type="molecule type" value="Genomic_DNA"/>
</dbReference>
<comment type="pathway">
    <text evidence="1">Siderophore biosynthesis.</text>
</comment>
<accession>A0A848LIM7</accession>
<keyword evidence="5" id="KW-1185">Reference proteome</keyword>
<keyword evidence="2" id="KW-0046">Antibiotic resistance</keyword>
<dbReference type="PROSITE" id="PS51186">
    <property type="entry name" value="GNAT"/>
    <property type="match status" value="1"/>
</dbReference>
<dbReference type="InterPro" id="IPR000182">
    <property type="entry name" value="GNAT_dom"/>
</dbReference>
<dbReference type="InterPro" id="IPR019432">
    <property type="entry name" value="Acyltransferase_MbtK/IucB-like"/>
</dbReference>
<organism evidence="4 5">
    <name type="scientific">Pyxidicoccus fallax</name>
    <dbReference type="NCBI Taxonomy" id="394095"/>
    <lineage>
        <taxon>Bacteria</taxon>
        <taxon>Pseudomonadati</taxon>
        <taxon>Myxococcota</taxon>
        <taxon>Myxococcia</taxon>
        <taxon>Myxococcales</taxon>
        <taxon>Cystobacterineae</taxon>
        <taxon>Myxococcaceae</taxon>
        <taxon>Pyxidicoccus</taxon>
    </lineage>
</organism>
<evidence type="ECO:0000256" key="2">
    <source>
        <dbReference type="ARBA" id="ARBA00023251"/>
    </source>
</evidence>
<dbReference type="AlphaFoldDB" id="A0A848LIM7"/>
<sequence>MTAALREDTASIVVPAPPVARVRAPWSIRPASVSQDLERVWRWNQAPHVAAFWKQAWPLERWRAELERQLAGDHSLPCMLEHEGAPVAYLEVYRVIRDRLSGHYAERPHDLGVHVAIGELGHTGRGLGRTLLREVAEGLLAADPHCTRVVAEPDSGNAPSLRAFSAAGFRAVGSINLPDKTATLFVFPRSEEDLP</sequence>
<evidence type="ECO:0000256" key="1">
    <source>
        <dbReference type="ARBA" id="ARBA00004924"/>
    </source>
</evidence>
<evidence type="ECO:0000313" key="4">
    <source>
        <dbReference type="EMBL" id="NMO17572.1"/>
    </source>
</evidence>
<dbReference type="GO" id="GO:0016410">
    <property type="term" value="F:N-acyltransferase activity"/>
    <property type="evidence" value="ECO:0007669"/>
    <property type="project" value="TreeGrafter"/>
</dbReference>
<keyword evidence="4" id="KW-0808">Transferase</keyword>
<comment type="caution">
    <text evidence="4">The sequence shown here is derived from an EMBL/GenBank/DDBJ whole genome shotgun (WGS) entry which is preliminary data.</text>
</comment>
<dbReference type="InterPro" id="IPR016181">
    <property type="entry name" value="Acyl_CoA_acyltransferase"/>
</dbReference>
<name>A0A848LIM7_9BACT</name>
<protein>
    <submittedName>
        <fullName evidence="4">Acetyltransferase</fullName>
    </submittedName>
</protein>
<dbReference type="GO" id="GO:0019290">
    <property type="term" value="P:siderophore biosynthetic process"/>
    <property type="evidence" value="ECO:0007669"/>
    <property type="project" value="InterPro"/>
</dbReference>
<feature type="domain" description="N-acetyltransferase" evidence="3">
    <location>
        <begin position="26"/>
        <end position="190"/>
    </location>
</feature>